<sequence length="55" mass="6428">MQFLMSFKRQSYPIFRSHNSVRHGSASRKSPLHETLSMLAMRKPVNGRTKGYFNN</sequence>
<dbReference type="WBParaSite" id="PgB01_g071_t01">
    <property type="protein sequence ID" value="PgB01_g071_t01"/>
    <property type="gene ID" value="PgB01_g071"/>
</dbReference>
<name>A0A914ZCZ7_PARUN</name>
<evidence type="ECO:0000313" key="1">
    <source>
        <dbReference type="Proteomes" id="UP000887569"/>
    </source>
</evidence>
<accession>A0A914ZCZ7</accession>
<organism evidence="1 2">
    <name type="scientific">Parascaris univalens</name>
    <name type="common">Nematode worm</name>
    <dbReference type="NCBI Taxonomy" id="6257"/>
    <lineage>
        <taxon>Eukaryota</taxon>
        <taxon>Metazoa</taxon>
        <taxon>Ecdysozoa</taxon>
        <taxon>Nematoda</taxon>
        <taxon>Chromadorea</taxon>
        <taxon>Rhabditida</taxon>
        <taxon>Spirurina</taxon>
        <taxon>Ascaridomorpha</taxon>
        <taxon>Ascaridoidea</taxon>
        <taxon>Ascarididae</taxon>
        <taxon>Parascaris</taxon>
    </lineage>
</organism>
<protein>
    <submittedName>
        <fullName evidence="2">Uncharacterized protein</fullName>
    </submittedName>
</protein>
<dbReference type="AlphaFoldDB" id="A0A914ZCZ7"/>
<evidence type="ECO:0000313" key="2">
    <source>
        <dbReference type="WBParaSite" id="PgB01_g071_t01"/>
    </source>
</evidence>
<dbReference type="Proteomes" id="UP000887569">
    <property type="component" value="Unplaced"/>
</dbReference>
<proteinExistence type="predicted"/>
<reference evidence="2" key="1">
    <citation type="submission" date="2022-11" db="UniProtKB">
        <authorList>
            <consortium name="WormBaseParasite"/>
        </authorList>
    </citation>
    <scope>IDENTIFICATION</scope>
</reference>
<keyword evidence="1" id="KW-1185">Reference proteome</keyword>